<accession>A0A382GF55</accession>
<proteinExistence type="predicted"/>
<name>A0A382GF55_9ZZZZ</name>
<gene>
    <name evidence="1" type="ORF">METZ01_LOCUS226403</name>
</gene>
<reference evidence="1" key="1">
    <citation type="submission" date="2018-05" db="EMBL/GenBank/DDBJ databases">
        <authorList>
            <person name="Lanie J.A."/>
            <person name="Ng W.-L."/>
            <person name="Kazmierczak K.M."/>
            <person name="Andrzejewski T.M."/>
            <person name="Davidsen T.M."/>
            <person name="Wayne K.J."/>
            <person name="Tettelin H."/>
            <person name="Glass J.I."/>
            <person name="Rusch D."/>
            <person name="Podicherti R."/>
            <person name="Tsui H.-C.T."/>
            <person name="Winkler M.E."/>
        </authorList>
    </citation>
    <scope>NUCLEOTIDE SEQUENCE</scope>
</reference>
<evidence type="ECO:0000313" key="1">
    <source>
        <dbReference type="EMBL" id="SVB73549.1"/>
    </source>
</evidence>
<sequence length="148" mass="16842">MEKEMKYLIILLTYISISIASEGKIGGVTYFDYTNSKEKSAFDFKRQYFSYGIEISDEVKFRVVFDVGRTDVGTVLMKDGGEKSEDTRLVAFLKKAQIDYRTSYGKISMGLIGMNTYNIQEKNWGYRFIEKSAIDKYGFSSTADLGIG</sequence>
<dbReference type="EMBL" id="UINC01055078">
    <property type="protein sequence ID" value="SVB73549.1"/>
    <property type="molecule type" value="Genomic_DNA"/>
</dbReference>
<protein>
    <recommendedName>
        <fullName evidence="2">Porin domain-containing protein</fullName>
    </recommendedName>
</protein>
<organism evidence="1">
    <name type="scientific">marine metagenome</name>
    <dbReference type="NCBI Taxonomy" id="408172"/>
    <lineage>
        <taxon>unclassified sequences</taxon>
        <taxon>metagenomes</taxon>
        <taxon>ecological metagenomes</taxon>
    </lineage>
</organism>
<dbReference type="AlphaFoldDB" id="A0A382GF55"/>
<evidence type="ECO:0008006" key="2">
    <source>
        <dbReference type="Google" id="ProtNLM"/>
    </source>
</evidence>
<feature type="non-terminal residue" evidence="1">
    <location>
        <position position="148"/>
    </location>
</feature>